<feature type="domain" description="Late embryogenesis abundant protein LEA-2 subgroup" evidence="3">
    <location>
        <begin position="271"/>
        <end position="372"/>
    </location>
</feature>
<protein>
    <recommendedName>
        <fullName evidence="3">Late embryogenesis abundant protein LEA-2 subgroup domain-containing protein</fullName>
    </recommendedName>
</protein>
<keyword evidence="2" id="KW-0472">Membrane</keyword>
<accession>A0A9P6Q6E8</accession>
<evidence type="ECO:0000313" key="5">
    <source>
        <dbReference type="Proteomes" id="UP000726737"/>
    </source>
</evidence>
<dbReference type="Pfam" id="PF03168">
    <property type="entry name" value="LEA_2"/>
    <property type="match status" value="1"/>
</dbReference>
<dbReference type="Gene3D" id="2.60.40.1820">
    <property type="match status" value="1"/>
</dbReference>
<dbReference type="InterPro" id="IPR004864">
    <property type="entry name" value="LEA_2"/>
</dbReference>
<feature type="compositionally biased region" description="Low complexity" evidence="1">
    <location>
        <begin position="114"/>
        <end position="144"/>
    </location>
</feature>
<feature type="transmembrane region" description="Helical" evidence="2">
    <location>
        <begin position="214"/>
        <end position="239"/>
    </location>
</feature>
<evidence type="ECO:0000259" key="3">
    <source>
        <dbReference type="Pfam" id="PF03168"/>
    </source>
</evidence>
<reference evidence="4" key="1">
    <citation type="journal article" date="2020" name="Fungal Divers.">
        <title>Resolving the Mortierellaceae phylogeny through synthesis of multi-gene phylogenetics and phylogenomics.</title>
        <authorList>
            <person name="Vandepol N."/>
            <person name="Liber J."/>
            <person name="Desiro A."/>
            <person name="Na H."/>
            <person name="Kennedy M."/>
            <person name="Barry K."/>
            <person name="Grigoriev I.V."/>
            <person name="Miller A.N."/>
            <person name="O'Donnell K."/>
            <person name="Stajich J.E."/>
            <person name="Bonito G."/>
        </authorList>
    </citation>
    <scope>NUCLEOTIDE SEQUENCE</scope>
    <source>
        <strain evidence="4">KOD948</strain>
    </source>
</reference>
<keyword evidence="5" id="KW-1185">Reference proteome</keyword>
<feature type="region of interest" description="Disordered" evidence="1">
    <location>
        <begin position="1"/>
        <end position="185"/>
    </location>
</feature>
<sequence length="405" mass="44372">MSYYNNPTSPPVAPRSTKPSYSASDSANNFVAATPTYIGSPFDDEPVLQNHNHGYEKDPYNKPYNPDYMPTYNNNTQSTHEHALSPAFTEKALTGSGPTDRGGQTYAMQHLSGNNSSPYDNNDNNYNNNNSSPYNNNHHNNNYNRESYDNPHYYNGYDEDRPSLSNDTAPMRPHKDLESSEGLTRGKSGVSRIKYGKEKSKCLPCFPCIRSTCGRVTCCICLLLILVIIALAVVIVTMFKVPSVNYKGMQGDPVFSYNQGNTFAVDFTANIEVENPNPIGFYFESIVATAYYPSYGPSIGGGNVTKVDFPKKSTKIIPFTISASYDSAQDAGFTVVRDILTRCGLQGGPKQQLTINYDLKLTLNIIGIRISPTIKNQHANLDCPSDIDQIAANIPGGIGAILGGI</sequence>
<organism evidence="4 5">
    <name type="scientific">Mortierella polycephala</name>
    <dbReference type="NCBI Taxonomy" id="41804"/>
    <lineage>
        <taxon>Eukaryota</taxon>
        <taxon>Fungi</taxon>
        <taxon>Fungi incertae sedis</taxon>
        <taxon>Mucoromycota</taxon>
        <taxon>Mortierellomycotina</taxon>
        <taxon>Mortierellomycetes</taxon>
        <taxon>Mortierellales</taxon>
        <taxon>Mortierellaceae</taxon>
        <taxon>Mortierella</taxon>
    </lineage>
</organism>
<name>A0A9P6Q6E8_9FUNG</name>
<dbReference type="Proteomes" id="UP000726737">
    <property type="component" value="Unassembled WGS sequence"/>
</dbReference>
<evidence type="ECO:0000313" key="4">
    <source>
        <dbReference type="EMBL" id="KAG0261574.1"/>
    </source>
</evidence>
<comment type="caution">
    <text evidence="4">The sequence shown here is derived from an EMBL/GenBank/DDBJ whole genome shotgun (WGS) entry which is preliminary data.</text>
</comment>
<evidence type="ECO:0000256" key="2">
    <source>
        <dbReference type="SAM" id="Phobius"/>
    </source>
</evidence>
<dbReference type="EMBL" id="JAAAJA010000121">
    <property type="protein sequence ID" value="KAG0261574.1"/>
    <property type="molecule type" value="Genomic_DNA"/>
</dbReference>
<keyword evidence="2" id="KW-0812">Transmembrane</keyword>
<dbReference type="SUPFAM" id="SSF117070">
    <property type="entry name" value="LEA14-like"/>
    <property type="match status" value="1"/>
</dbReference>
<proteinExistence type="predicted"/>
<feature type="compositionally biased region" description="Polar residues" evidence="1">
    <location>
        <begin position="17"/>
        <end position="31"/>
    </location>
</feature>
<dbReference type="OrthoDB" id="20273at2759"/>
<gene>
    <name evidence="4" type="ORF">BG011_000912</name>
</gene>
<evidence type="ECO:0000256" key="1">
    <source>
        <dbReference type="SAM" id="MobiDB-lite"/>
    </source>
</evidence>
<keyword evidence="2" id="KW-1133">Transmembrane helix</keyword>
<dbReference type="AlphaFoldDB" id="A0A9P6Q6E8"/>